<dbReference type="KEGG" id="alam:RT761_00238"/>
<dbReference type="RefSeq" id="WP_218112275.1">
    <property type="nucleotide sequence ID" value="NZ_CP065383.1"/>
</dbReference>
<dbReference type="GO" id="GO:0016787">
    <property type="term" value="F:hydrolase activity"/>
    <property type="evidence" value="ECO:0007669"/>
    <property type="project" value="UniProtKB-KW"/>
</dbReference>
<evidence type="ECO:0000256" key="1">
    <source>
        <dbReference type="ARBA" id="ARBA00001946"/>
    </source>
</evidence>
<dbReference type="PANTHER" id="PTHR33653">
    <property type="entry name" value="RIBONUCLEASE VAPC2"/>
    <property type="match status" value="1"/>
</dbReference>
<evidence type="ECO:0000313" key="9">
    <source>
        <dbReference type="EMBL" id="QPM67050.1"/>
    </source>
</evidence>
<dbReference type="GO" id="GO:0004518">
    <property type="term" value="F:nuclease activity"/>
    <property type="evidence" value="ECO:0007669"/>
    <property type="project" value="UniProtKB-KW"/>
</dbReference>
<dbReference type="Proteomes" id="UP000594463">
    <property type="component" value="Chromosome"/>
</dbReference>
<evidence type="ECO:0000256" key="4">
    <source>
        <dbReference type="ARBA" id="ARBA00022723"/>
    </source>
</evidence>
<keyword evidence="6" id="KW-0460">Magnesium</keyword>
<evidence type="ECO:0000256" key="5">
    <source>
        <dbReference type="ARBA" id="ARBA00022801"/>
    </source>
</evidence>
<keyword evidence="2" id="KW-1277">Toxin-antitoxin system</keyword>
<dbReference type="Pfam" id="PF01850">
    <property type="entry name" value="PIN"/>
    <property type="match status" value="1"/>
</dbReference>
<feature type="domain" description="PIN" evidence="8">
    <location>
        <begin position="3"/>
        <end position="123"/>
    </location>
</feature>
<dbReference type="EMBL" id="CP065383">
    <property type="protein sequence ID" value="QPM67050.1"/>
    <property type="molecule type" value="Genomic_DNA"/>
</dbReference>
<dbReference type="InterPro" id="IPR002716">
    <property type="entry name" value="PIN_dom"/>
</dbReference>
<dbReference type="CDD" id="cd18753">
    <property type="entry name" value="PIN_VapC4-5_FitB-like"/>
    <property type="match status" value="1"/>
</dbReference>
<proteinExistence type="inferred from homology"/>
<accession>A0A7T1F1S3</accession>
<keyword evidence="3" id="KW-0540">Nuclease</keyword>
<dbReference type="GO" id="GO:0046872">
    <property type="term" value="F:metal ion binding"/>
    <property type="evidence" value="ECO:0007669"/>
    <property type="project" value="UniProtKB-KW"/>
</dbReference>
<evidence type="ECO:0000256" key="6">
    <source>
        <dbReference type="ARBA" id="ARBA00022842"/>
    </source>
</evidence>
<evidence type="ECO:0000313" key="10">
    <source>
        <dbReference type="Proteomes" id="UP000594463"/>
    </source>
</evidence>
<keyword evidence="10" id="KW-1185">Reference proteome</keyword>
<dbReference type="InterPro" id="IPR029060">
    <property type="entry name" value="PIN-like_dom_sf"/>
</dbReference>
<evidence type="ECO:0000259" key="8">
    <source>
        <dbReference type="Pfam" id="PF01850"/>
    </source>
</evidence>
<dbReference type="Gene3D" id="3.40.50.1010">
    <property type="entry name" value="5'-nuclease"/>
    <property type="match status" value="1"/>
</dbReference>
<comment type="cofactor">
    <cofactor evidence="1">
        <name>Mg(2+)</name>
        <dbReference type="ChEBI" id="CHEBI:18420"/>
    </cofactor>
</comment>
<dbReference type="PANTHER" id="PTHR33653:SF1">
    <property type="entry name" value="RIBONUCLEASE VAPC2"/>
    <property type="match status" value="1"/>
</dbReference>
<name>A0A7T1F1S3_ATRLM</name>
<gene>
    <name evidence="9" type="primary">vapC5</name>
    <name evidence="9" type="ORF">RT761_00238</name>
</gene>
<comment type="similarity">
    <text evidence="7">Belongs to the PINc/VapC protein family.</text>
</comment>
<reference evidence="9 10" key="1">
    <citation type="journal article" date="2021" name="Nat. Commun.">
        <title>Isolation of a member of the candidate phylum Atribacteria reveals a unique cell membrane structure.</title>
        <authorList>
            <person name="Taiki K."/>
            <person name="Nobu M.K."/>
            <person name="Kusada H."/>
            <person name="Meng X.-Y."/>
            <person name="Hosoki N."/>
            <person name="Uematsu K."/>
            <person name="Yoshioka H."/>
            <person name="Kamagata Y."/>
            <person name="Tamaki H."/>
        </authorList>
    </citation>
    <scope>NUCLEOTIDE SEQUENCE [LARGE SCALE GENOMIC DNA]</scope>
    <source>
        <strain evidence="9 10">RT761</strain>
    </source>
</reference>
<evidence type="ECO:0000256" key="2">
    <source>
        <dbReference type="ARBA" id="ARBA00022649"/>
    </source>
</evidence>
<dbReference type="AlphaFoldDB" id="A0A7T1F1S3"/>
<evidence type="ECO:0000256" key="7">
    <source>
        <dbReference type="ARBA" id="ARBA00038093"/>
    </source>
</evidence>
<sequence>MNILIDTNAYASFKYGEETTVAILQKAELIGLSVIVIGELLSGFRLGKYEKQNCKELNDFIASTRVRILFIDENTTYYYSMIYHQLKEKGKPIPTNDLWIAATAFQNGLPIFTYDRHFSEIDGLLVINSPELLI</sequence>
<keyword evidence="4" id="KW-0479">Metal-binding</keyword>
<dbReference type="InterPro" id="IPR050556">
    <property type="entry name" value="Type_II_TA_system_RNase"/>
</dbReference>
<protein>
    <submittedName>
        <fullName evidence="9">Ribonuclease VapC5</fullName>
        <ecNumber evidence="9">3.1.-.-</ecNumber>
    </submittedName>
</protein>
<organism evidence="9 10">
    <name type="scientific">Atribacter laminatus</name>
    <dbReference type="NCBI Taxonomy" id="2847778"/>
    <lineage>
        <taxon>Bacteria</taxon>
        <taxon>Pseudomonadati</taxon>
        <taxon>Atribacterota</taxon>
        <taxon>Atribacteria</taxon>
        <taxon>Atribacterales</taxon>
        <taxon>Atribacteraceae</taxon>
        <taxon>Atribacter</taxon>
    </lineage>
</organism>
<dbReference type="EC" id="3.1.-.-" evidence="9"/>
<dbReference type="SUPFAM" id="SSF88723">
    <property type="entry name" value="PIN domain-like"/>
    <property type="match status" value="1"/>
</dbReference>
<keyword evidence="5 9" id="KW-0378">Hydrolase</keyword>
<evidence type="ECO:0000256" key="3">
    <source>
        <dbReference type="ARBA" id="ARBA00022722"/>
    </source>
</evidence>